<name>A0A1I5V3P0_9BACT</name>
<accession>A0A1I5V3P0</accession>
<organism evidence="2 3">
    <name type="scientific">Parafilimonas terrae</name>
    <dbReference type="NCBI Taxonomy" id="1465490"/>
    <lineage>
        <taxon>Bacteria</taxon>
        <taxon>Pseudomonadati</taxon>
        <taxon>Bacteroidota</taxon>
        <taxon>Chitinophagia</taxon>
        <taxon>Chitinophagales</taxon>
        <taxon>Chitinophagaceae</taxon>
        <taxon>Parafilimonas</taxon>
    </lineage>
</organism>
<protein>
    <submittedName>
        <fullName evidence="2">Methane oxygenase PmoA</fullName>
    </submittedName>
</protein>
<keyword evidence="3" id="KW-1185">Reference proteome</keyword>
<dbReference type="STRING" id="1465490.SAMN05444277_104192"/>
<sequence>MKKVPTCTLFLVIITLFSSFNVSCQVVATLTVNAQPATVAVPVYIDLDNITPQNDSVLVLKEVSKNGAVEVPCQVEQNYHRFLWWMLTPQPVASKRTFTLSIEKNRKPQQYPLQLQDDSALIIKAYNKNVLQYNYRTHYPPAGVDTAFKRSGFIHPLWSPAGNVLTQVNPKDHYHHVGIWNPWTHVLYKGKEVDFWNLGDKKGTVRFAGFINKDAGAVYAGFKALQNHVAFNIPQQGDESIAMNEVWDVRVYNTGGHVWLVDFTSTLNNAEEDTITLEEYRYGGFGFRAAPDWNNQNSKVLTSEGKTRKDADASTARWCTVDGDMQSGHSGIEFMSYPSNYNFPEPMRVWPENMNGRGDVFFSFSPTRNKSWVLMPGKNNVLKYRMLVYDGTITAKEAEAIWKAFAQPPVISIQKNK</sequence>
<keyword evidence="1" id="KW-0732">Signal</keyword>
<dbReference type="RefSeq" id="WP_090657462.1">
    <property type="nucleotide sequence ID" value="NZ_FOXQ01000004.1"/>
</dbReference>
<dbReference type="Pfam" id="PF14100">
    <property type="entry name" value="DUF6807"/>
    <property type="match status" value="1"/>
</dbReference>
<evidence type="ECO:0000313" key="2">
    <source>
        <dbReference type="EMBL" id="SFQ02123.1"/>
    </source>
</evidence>
<dbReference type="OrthoDB" id="2540540at2"/>
<dbReference type="Proteomes" id="UP000199031">
    <property type="component" value="Unassembled WGS sequence"/>
</dbReference>
<proteinExistence type="predicted"/>
<feature type="chain" id="PRO_5011745346" evidence="1">
    <location>
        <begin position="25"/>
        <end position="417"/>
    </location>
</feature>
<gene>
    <name evidence="2" type="ORF">SAMN05444277_104192</name>
</gene>
<dbReference type="InterPro" id="IPR029475">
    <property type="entry name" value="DUF6807"/>
</dbReference>
<dbReference type="EMBL" id="FOXQ01000004">
    <property type="protein sequence ID" value="SFQ02123.1"/>
    <property type="molecule type" value="Genomic_DNA"/>
</dbReference>
<evidence type="ECO:0000313" key="3">
    <source>
        <dbReference type="Proteomes" id="UP000199031"/>
    </source>
</evidence>
<dbReference type="AlphaFoldDB" id="A0A1I5V3P0"/>
<reference evidence="2 3" key="1">
    <citation type="submission" date="2016-10" db="EMBL/GenBank/DDBJ databases">
        <authorList>
            <person name="de Groot N.N."/>
        </authorList>
    </citation>
    <scope>NUCLEOTIDE SEQUENCE [LARGE SCALE GENOMIC DNA]</scope>
    <source>
        <strain evidence="2 3">DSM 28286</strain>
    </source>
</reference>
<feature type="signal peptide" evidence="1">
    <location>
        <begin position="1"/>
        <end position="24"/>
    </location>
</feature>
<evidence type="ECO:0000256" key="1">
    <source>
        <dbReference type="SAM" id="SignalP"/>
    </source>
</evidence>